<feature type="domain" description="Putative heavy-metal chelation" evidence="1">
    <location>
        <begin position="140"/>
        <end position="236"/>
    </location>
</feature>
<evidence type="ECO:0000313" key="2">
    <source>
        <dbReference type="EMBL" id="MPM09818.1"/>
    </source>
</evidence>
<accession>A0A644X213</accession>
<sequence>MSGARVFERLAETFGKRLRNDCPYLLEEPLTISCLNVDQAIGNPVPFTDFALQRGEERLVEAAFRGAKGQAFTSSPSSWQGTVADLLDLPPENDRNRAFFTAGVNAVGRHLGWGEKTVHCRDASPKRCGETMGKHLAGELGPGERVALVGYQPAILGGLAAALGSGRVCVLDLNPENIGRTVSGATVLDGEKDLPAVASRCDLALATGSALTNGTIDSILEAFGGKRVVFFGTTIAVPAALLGFERLCFESE</sequence>
<dbReference type="Pfam" id="PF04016">
    <property type="entry name" value="DUF364"/>
    <property type="match status" value="1"/>
</dbReference>
<dbReference type="AlphaFoldDB" id="A0A644X213"/>
<dbReference type="EMBL" id="VSSQ01001616">
    <property type="protein sequence ID" value="MPM09818.1"/>
    <property type="molecule type" value="Genomic_DNA"/>
</dbReference>
<dbReference type="InterPro" id="IPR007161">
    <property type="entry name" value="DUF364"/>
</dbReference>
<dbReference type="Gene3D" id="3.40.50.11590">
    <property type="match status" value="1"/>
</dbReference>
<protein>
    <recommendedName>
        <fullName evidence="1">Putative heavy-metal chelation domain-containing protein</fullName>
    </recommendedName>
</protein>
<organism evidence="2">
    <name type="scientific">bioreactor metagenome</name>
    <dbReference type="NCBI Taxonomy" id="1076179"/>
    <lineage>
        <taxon>unclassified sequences</taxon>
        <taxon>metagenomes</taxon>
        <taxon>ecological metagenomes</taxon>
    </lineage>
</organism>
<comment type="caution">
    <text evidence="2">The sequence shown here is derived from an EMBL/GenBank/DDBJ whole genome shotgun (WGS) entry which is preliminary data.</text>
</comment>
<proteinExistence type="predicted"/>
<reference evidence="2" key="1">
    <citation type="submission" date="2019-08" db="EMBL/GenBank/DDBJ databases">
        <authorList>
            <person name="Kucharzyk K."/>
            <person name="Murdoch R.W."/>
            <person name="Higgins S."/>
            <person name="Loffler F."/>
        </authorList>
    </citation>
    <scope>NUCLEOTIDE SEQUENCE</scope>
</reference>
<evidence type="ECO:0000259" key="1">
    <source>
        <dbReference type="Pfam" id="PF04016"/>
    </source>
</evidence>
<dbReference type="SUPFAM" id="SSF159713">
    <property type="entry name" value="Dhaf3308-like"/>
    <property type="match status" value="1"/>
</dbReference>
<gene>
    <name evidence="2" type="ORF">SDC9_56141</name>
</gene>
<name>A0A644X213_9ZZZZ</name>